<dbReference type="GeneID" id="98063140"/>
<name>A0A2K9P3T3_9FIRM</name>
<dbReference type="EMBL" id="CP020991">
    <property type="protein sequence ID" value="AUO19912.1"/>
    <property type="molecule type" value="Genomic_DNA"/>
</dbReference>
<evidence type="ECO:0000313" key="1">
    <source>
        <dbReference type="EMBL" id="AUO19912.1"/>
    </source>
</evidence>
<reference evidence="1 2" key="1">
    <citation type="submission" date="2017-04" db="EMBL/GenBank/DDBJ databases">
        <title>Monoglobus pectinilyticus 14 draft genome.</title>
        <authorList>
            <person name="Kim C."/>
            <person name="Rosendale D.I."/>
            <person name="Kelly W.J."/>
            <person name="Tannock G.W."/>
            <person name="Patchett M.L."/>
            <person name="Jordens J.Z."/>
        </authorList>
    </citation>
    <scope>NUCLEOTIDE SEQUENCE [LARGE SCALE GENOMIC DNA]</scope>
    <source>
        <strain evidence="1 2">14</strain>
    </source>
</reference>
<dbReference type="OrthoDB" id="3242975at2"/>
<protein>
    <recommendedName>
        <fullName evidence="3">RNA polymerase sigma-70 region 4 domain-containing protein</fullName>
    </recommendedName>
</protein>
<evidence type="ECO:0008006" key="3">
    <source>
        <dbReference type="Google" id="ProtNLM"/>
    </source>
</evidence>
<dbReference type="Proteomes" id="UP000235589">
    <property type="component" value="Chromosome"/>
</dbReference>
<dbReference type="AlphaFoldDB" id="A0A2K9P3T3"/>
<organism evidence="1 2">
    <name type="scientific">Monoglobus pectinilyticus</name>
    <dbReference type="NCBI Taxonomy" id="1981510"/>
    <lineage>
        <taxon>Bacteria</taxon>
        <taxon>Bacillati</taxon>
        <taxon>Bacillota</taxon>
        <taxon>Clostridia</taxon>
        <taxon>Monoglobales</taxon>
        <taxon>Monoglobaceae</taxon>
        <taxon>Monoglobus</taxon>
    </lineage>
</organism>
<dbReference type="KEGG" id="mpec:B9O19_01758"/>
<sequence length="147" mass="17398">MQGVTIEETKQWLNRGYKLRETIRILEKAQMRAYDIVTGTTITLSERVQESHGNGTENKLITYADYCRQIDCHKTDLFEILKQITNAIMKVENNIYKNILISRYINFETWENISQNIGYSYRQILRLHEKALRKVKDVLECHIESVI</sequence>
<keyword evidence="2" id="KW-1185">Reference proteome</keyword>
<dbReference type="RefSeq" id="WP_102366072.1">
    <property type="nucleotide sequence ID" value="NZ_CP020991.1"/>
</dbReference>
<gene>
    <name evidence="1" type="ORF">B9O19_01758</name>
</gene>
<proteinExistence type="predicted"/>
<evidence type="ECO:0000313" key="2">
    <source>
        <dbReference type="Proteomes" id="UP000235589"/>
    </source>
</evidence>
<accession>A0A2K9P3T3</accession>